<dbReference type="RefSeq" id="WP_407068441.1">
    <property type="nucleotide sequence ID" value="NZ_JBJJXE010000001.1"/>
</dbReference>
<dbReference type="Pfam" id="PF13476">
    <property type="entry name" value="AAA_23"/>
    <property type="match status" value="1"/>
</dbReference>
<dbReference type="Proteomes" id="UP001624684">
    <property type="component" value="Unassembled WGS sequence"/>
</dbReference>
<accession>A0ABW8U3N4</accession>
<evidence type="ECO:0000313" key="4">
    <source>
        <dbReference type="EMBL" id="MFL1731581.1"/>
    </source>
</evidence>
<dbReference type="SUPFAM" id="SSF52540">
    <property type="entry name" value="P-loop containing nucleoside triphosphate hydrolases"/>
    <property type="match status" value="1"/>
</dbReference>
<feature type="coiled-coil region" evidence="1">
    <location>
        <begin position="535"/>
        <end position="603"/>
    </location>
</feature>
<feature type="compositionally biased region" description="Polar residues" evidence="2">
    <location>
        <begin position="797"/>
        <end position="811"/>
    </location>
</feature>
<feature type="domain" description="Rad50/SbcC-type AAA" evidence="3">
    <location>
        <begin position="6"/>
        <end position="214"/>
    </location>
</feature>
<keyword evidence="1" id="KW-0175">Coiled coil</keyword>
<dbReference type="Pfam" id="PF13558">
    <property type="entry name" value="SbcC_Walker_B"/>
    <property type="match status" value="1"/>
</dbReference>
<organism evidence="4 5">
    <name type="scientific">Moraxella oculi</name>
    <dbReference type="NCBI Taxonomy" id="2940516"/>
    <lineage>
        <taxon>Bacteria</taxon>
        <taxon>Pseudomonadati</taxon>
        <taxon>Pseudomonadota</taxon>
        <taxon>Gammaproteobacteria</taxon>
        <taxon>Moraxellales</taxon>
        <taxon>Moraxellaceae</taxon>
        <taxon>Moraxella</taxon>
    </lineage>
</organism>
<feature type="region of interest" description="Disordered" evidence="2">
    <location>
        <begin position="797"/>
        <end position="816"/>
    </location>
</feature>
<reference evidence="4 5" key="1">
    <citation type="submission" date="2024-11" db="EMBL/GenBank/DDBJ databases">
        <title>First Report of Moraxella oculi in Brazil in an Infectious Bovine Keratoconjunctivitis Outbreak.</title>
        <authorList>
            <person name="Carvalho C.V."/>
            <person name="Domingues R."/>
            <person name="Coutinho C."/>
            <person name="Honorio N.T.B.S."/>
            <person name="Faza D.R.L.R."/>
            <person name="Carvalho W.A."/>
            <person name="Machado A.B.F."/>
            <person name="Martins M.F."/>
            <person name="Gaspar E.B."/>
        </authorList>
    </citation>
    <scope>NUCLEOTIDE SEQUENCE [LARGE SCALE GENOMIC DNA]</scope>
    <source>
        <strain evidence="4 5">2117LE</strain>
    </source>
</reference>
<evidence type="ECO:0000313" key="5">
    <source>
        <dbReference type="Proteomes" id="UP001624684"/>
    </source>
</evidence>
<evidence type="ECO:0000256" key="2">
    <source>
        <dbReference type="SAM" id="MobiDB-lite"/>
    </source>
</evidence>
<name>A0ABW8U3N4_9GAMM</name>
<dbReference type="Gene3D" id="3.40.50.300">
    <property type="entry name" value="P-loop containing nucleotide triphosphate hydrolases"/>
    <property type="match status" value="2"/>
</dbReference>
<protein>
    <submittedName>
        <fullName evidence="4">AAA family ATPase</fullName>
    </submittedName>
</protein>
<dbReference type="InterPro" id="IPR038729">
    <property type="entry name" value="Rad50/SbcC_AAA"/>
</dbReference>
<comment type="caution">
    <text evidence="4">The sequence shown here is derived from an EMBL/GenBank/DDBJ whole genome shotgun (WGS) entry which is preliminary data.</text>
</comment>
<sequence length="1251" mass="142782">MKLLNLTLTNLNSLKGSWHIDFTDDAYVRDGIFAIIGQTGAGKTTILDAICLAIYGQTPRIKQISTTQNELMSLGTSECMAQVEIKMGEQCYRFVWQQRRAGGKASGKLQAIRREISLIEHASDEHGQIIETKPSICDKKAIEIMYMNFEQFTRSVMLAQGNFAAFLKADAGEKGEILEQITGTEIYAKISTQAFETEKTKRLELTALQDKLNDHVVMSDDEFATLSATIDNNKNALKHRQSALSCLETDIKKLERYAQHQQKIKNLTMLLSRHQDDFDAFRPKIALLEQANNAHDLESLHTRLQHLKEHQEQLTCEKKHLNDSVHHRQFEVQQTLTQKNQAANALTFAQQDELKYTQLFRQVRKLDEQLTSLHSHHNQLTDTQHQQDKALQEIASEIKVNLAQKDQIEQKIVEIQHLTQYQSEDIGRDLGLLKAHHAEYSRQLEQKNRLDVFIHDAKRSQNDLQNQLKQKRQNYRDEKTKLKHQQAQCLALEQQYLMAVQPPSTLKSHDFSHHGIALTQDIHAHDLLSSILHDLQNTHQELSNTQNKLTTLTCQLTTLNQDITHTTQELNEKTNILTNLQNNKALQLEVQLLQKQLSHLQDGRPCPLCGSCDHPNKLVPTHHDDGIDRAIDDTNQAIITLNQALSDANQHQIITKNNLENTKGQLEYLQTQQTTLNQKLFELIKQHPTLTKNFCLNDALTHEQLKQLKQHCQSRLTQLNQAFENHRMLDPKIQDFLNTIKQHEELCLNIEREGNALNEQITLAEQNLEKMQAESQQLNQNLATIATNMLAITTHYQQSNHPSSQHANNPTKSHEHIQQEFLEKIDKIASFYQNFQHANTTKQSLNRQLDQLIITLNAQQVQQQTLSNHKNLTAQQITETSHKINELHKKRQALFGQKIVDKEETVLQQRIKDAIDALSQHTQSHNEQQNMLNSLQDRLSSTDKQLIKSQKTLDDAKMEFDQALLAKNFTDEQHFLSARLNDDERLSLQQQSDTLQYAIKSTTENLNQENEASSALMRSVANLPPIDELITKKNALQQEEREILQNLGKNQQIFDHATQQRSKQAQLHQSINQKKKDIEIWAKLNELIGSKDGKKYRNFAQGLTLDAMLFYANQVLARMSQRYVLCRGDDSNKALEINIIDTQQGNEERSTKNLSGGESFIISLALALGLSMMSSENIRIDSLFLDEGFGTLDEEVLDIALATLAALQEEGKMIGIISHVASLKERIGTQIIVHKGTQGTSRLSGMGVSSK</sequence>
<evidence type="ECO:0000259" key="3">
    <source>
        <dbReference type="Pfam" id="PF13476"/>
    </source>
</evidence>
<proteinExistence type="predicted"/>
<feature type="coiled-coil region" evidence="1">
    <location>
        <begin position="918"/>
        <end position="945"/>
    </location>
</feature>
<feature type="coiled-coil region" evidence="1">
    <location>
        <begin position="454"/>
        <end position="495"/>
    </location>
</feature>
<gene>
    <name evidence="4" type="ORF">ACJHVH_01000</name>
</gene>
<dbReference type="PANTHER" id="PTHR32114:SF2">
    <property type="entry name" value="ABC TRANSPORTER ABCH.3"/>
    <property type="match status" value="1"/>
</dbReference>
<keyword evidence="5" id="KW-1185">Reference proteome</keyword>
<dbReference type="PANTHER" id="PTHR32114">
    <property type="entry name" value="ABC TRANSPORTER ABCH.3"/>
    <property type="match status" value="1"/>
</dbReference>
<dbReference type="InterPro" id="IPR027417">
    <property type="entry name" value="P-loop_NTPase"/>
</dbReference>
<feature type="coiled-coil region" evidence="1">
    <location>
        <begin position="702"/>
        <end position="788"/>
    </location>
</feature>
<evidence type="ECO:0000256" key="1">
    <source>
        <dbReference type="SAM" id="Coils"/>
    </source>
</evidence>
<feature type="coiled-coil region" evidence="1">
    <location>
        <begin position="257"/>
        <end position="324"/>
    </location>
</feature>
<dbReference type="EMBL" id="JBJJXE010000001">
    <property type="protein sequence ID" value="MFL1731581.1"/>
    <property type="molecule type" value="Genomic_DNA"/>
</dbReference>